<comment type="similarity">
    <text evidence="1">Belongs to the syntaxin family.</text>
</comment>
<keyword evidence="4" id="KW-0812">Transmembrane</keyword>
<dbReference type="GO" id="GO:0012505">
    <property type="term" value="C:endomembrane system"/>
    <property type="evidence" value="ECO:0007669"/>
    <property type="project" value="TreeGrafter"/>
</dbReference>
<evidence type="ECO:0000256" key="3">
    <source>
        <dbReference type="SAM" id="MobiDB-lite"/>
    </source>
</evidence>
<feature type="compositionally biased region" description="Polar residues" evidence="3">
    <location>
        <begin position="1"/>
        <end position="15"/>
    </location>
</feature>
<dbReference type="GO" id="GO:0000149">
    <property type="term" value="F:SNARE binding"/>
    <property type="evidence" value="ECO:0007669"/>
    <property type="project" value="TreeGrafter"/>
</dbReference>
<sequence length="272" mass="30640">MSFNRSSALESQPTTFRRDDDPQYADDPEFNKFTEELSEKLFSYSSNINKLARQVELLGTKRETERVRERVQNLIEETGDGFKEVGEGLKRINAWSDLGPHQVYTQRKLTNEFNTSLSEFQVLSRRAIEKQREARAAIIEAESAAGDGSSGAQGQGQDQVQLQEQPRLADQSEVDFQSSLIVERETEIRQIEQSVGELNELFRDVASMVHDQGAMIDTIEGNVVNVRDDTRGADTELTQANRYQRNARSKAFCLLLILAIVVLVIILAVVIG</sequence>
<dbReference type="SMART" id="SM00397">
    <property type="entry name" value="t_SNARE"/>
    <property type="match status" value="1"/>
</dbReference>
<organism evidence="6 7">
    <name type="scientific">Carpinus fangiana</name>
    <dbReference type="NCBI Taxonomy" id="176857"/>
    <lineage>
        <taxon>Eukaryota</taxon>
        <taxon>Viridiplantae</taxon>
        <taxon>Streptophyta</taxon>
        <taxon>Embryophyta</taxon>
        <taxon>Tracheophyta</taxon>
        <taxon>Spermatophyta</taxon>
        <taxon>Magnoliopsida</taxon>
        <taxon>eudicotyledons</taxon>
        <taxon>Gunneridae</taxon>
        <taxon>Pentapetalae</taxon>
        <taxon>rosids</taxon>
        <taxon>fabids</taxon>
        <taxon>Fagales</taxon>
        <taxon>Betulaceae</taxon>
        <taxon>Carpinus</taxon>
    </lineage>
</organism>
<evidence type="ECO:0000313" key="6">
    <source>
        <dbReference type="EMBL" id="KAB8621889.1"/>
    </source>
</evidence>
<dbReference type="InterPro" id="IPR045242">
    <property type="entry name" value="Syntaxin"/>
</dbReference>
<feature type="region of interest" description="Disordered" evidence="3">
    <location>
        <begin position="1"/>
        <end position="28"/>
    </location>
</feature>
<dbReference type="Gene3D" id="1.20.5.110">
    <property type="match status" value="1"/>
</dbReference>
<dbReference type="Proteomes" id="UP000327013">
    <property type="component" value="Unassembled WGS sequence"/>
</dbReference>
<evidence type="ECO:0000313" key="7">
    <source>
        <dbReference type="Proteomes" id="UP000327013"/>
    </source>
</evidence>
<dbReference type="PROSITE" id="PS00914">
    <property type="entry name" value="SYNTAXIN"/>
    <property type="match status" value="1"/>
</dbReference>
<name>A0A5N6L2N3_9ROSI</name>
<dbReference type="GO" id="GO:0048278">
    <property type="term" value="P:vesicle docking"/>
    <property type="evidence" value="ECO:0007669"/>
    <property type="project" value="TreeGrafter"/>
</dbReference>
<feature type="region of interest" description="Disordered" evidence="3">
    <location>
        <begin position="143"/>
        <end position="172"/>
    </location>
</feature>
<keyword evidence="4" id="KW-1133">Transmembrane helix</keyword>
<dbReference type="GO" id="GO:0005484">
    <property type="term" value="F:SNAP receptor activity"/>
    <property type="evidence" value="ECO:0007669"/>
    <property type="project" value="InterPro"/>
</dbReference>
<dbReference type="PROSITE" id="PS50192">
    <property type="entry name" value="T_SNARE"/>
    <property type="match status" value="1"/>
</dbReference>
<dbReference type="InterPro" id="IPR006012">
    <property type="entry name" value="Syntaxin/epimorphin_CS"/>
</dbReference>
<dbReference type="PANTHER" id="PTHR19957">
    <property type="entry name" value="SYNTAXIN"/>
    <property type="match status" value="1"/>
</dbReference>
<proteinExistence type="inferred from homology"/>
<feature type="domain" description="T-SNARE coiled-coil homology" evidence="5">
    <location>
        <begin position="178"/>
        <end position="240"/>
    </location>
</feature>
<dbReference type="Pfam" id="PF14523">
    <property type="entry name" value="Syntaxin_2"/>
    <property type="match status" value="1"/>
</dbReference>
<dbReference type="InterPro" id="IPR006011">
    <property type="entry name" value="Syntaxin_N"/>
</dbReference>
<dbReference type="PANTHER" id="PTHR19957:SF38">
    <property type="entry name" value="LD27581P"/>
    <property type="match status" value="1"/>
</dbReference>
<dbReference type="InterPro" id="IPR000727">
    <property type="entry name" value="T_SNARE_dom"/>
</dbReference>
<evidence type="ECO:0000256" key="2">
    <source>
        <dbReference type="ARBA" id="ARBA00022927"/>
    </source>
</evidence>
<reference evidence="6 7" key="1">
    <citation type="submission" date="2019-06" db="EMBL/GenBank/DDBJ databases">
        <title>A chromosomal-level reference genome of Carpinus fangiana (Coryloideae, Betulaceae).</title>
        <authorList>
            <person name="Yang X."/>
            <person name="Wang Z."/>
            <person name="Zhang L."/>
            <person name="Hao G."/>
            <person name="Liu J."/>
            <person name="Yang Y."/>
        </authorList>
    </citation>
    <scope>NUCLEOTIDE SEQUENCE [LARGE SCALE GENOMIC DNA]</scope>
    <source>
        <strain evidence="6">Cfa_2016G</strain>
        <tissue evidence="6">Leaf</tissue>
    </source>
</reference>
<evidence type="ECO:0000256" key="4">
    <source>
        <dbReference type="SAM" id="Phobius"/>
    </source>
</evidence>
<keyword evidence="2" id="KW-0653">Protein transport</keyword>
<keyword evidence="7" id="KW-1185">Reference proteome</keyword>
<feature type="compositionally biased region" description="Low complexity" evidence="3">
    <location>
        <begin position="155"/>
        <end position="165"/>
    </location>
</feature>
<accession>A0A5N6L2N3</accession>
<evidence type="ECO:0000256" key="1">
    <source>
        <dbReference type="ARBA" id="ARBA00009063"/>
    </source>
</evidence>
<keyword evidence="4" id="KW-0472">Membrane</keyword>
<dbReference type="FunFam" id="1.20.5.110:FF:000059">
    <property type="entry name" value="Related to syntaxin 12"/>
    <property type="match status" value="1"/>
</dbReference>
<dbReference type="OrthoDB" id="364348at2759"/>
<dbReference type="GO" id="GO:0031201">
    <property type="term" value="C:SNARE complex"/>
    <property type="evidence" value="ECO:0007669"/>
    <property type="project" value="TreeGrafter"/>
</dbReference>
<dbReference type="EMBL" id="VIBQ01000075">
    <property type="protein sequence ID" value="KAB8621889.1"/>
    <property type="molecule type" value="Genomic_DNA"/>
</dbReference>
<dbReference type="AlphaFoldDB" id="A0A5N6L2N3"/>
<keyword evidence="2" id="KW-0813">Transport</keyword>
<gene>
    <name evidence="6" type="ORF">FH972_026000</name>
</gene>
<protein>
    <recommendedName>
        <fullName evidence="5">t-SNARE coiled-coil homology domain-containing protein</fullName>
    </recommendedName>
</protein>
<dbReference type="GO" id="GO:0006896">
    <property type="term" value="P:Golgi to vacuole transport"/>
    <property type="evidence" value="ECO:0007669"/>
    <property type="project" value="TreeGrafter"/>
</dbReference>
<dbReference type="InterPro" id="IPR010989">
    <property type="entry name" value="SNARE"/>
</dbReference>
<dbReference type="SUPFAM" id="SSF47661">
    <property type="entry name" value="t-snare proteins"/>
    <property type="match status" value="1"/>
</dbReference>
<feature type="transmembrane region" description="Helical" evidence="4">
    <location>
        <begin position="251"/>
        <end position="271"/>
    </location>
</feature>
<dbReference type="Pfam" id="PF05739">
    <property type="entry name" value="SNARE"/>
    <property type="match status" value="1"/>
</dbReference>
<comment type="caution">
    <text evidence="6">The sequence shown here is derived from an EMBL/GenBank/DDBJ whole genome shotgun (WGS) entry which is preliminary data.</text>
</comment>
<dbReference type="Gene3D" id="1.20.58.70">
    <property type="match status" value="1"/>
</dbReference>
<dbReference type="GO" id="GO:0006906">
    <property type="term" value="P:vesicle fusion"/>
    <property type="evidence" value="ECO:0007669"/>
    <property type="project" value="TreeGrafter"/>
</dbReference>
<evidence type="ECO:0000259" key="5">
    <source>
        <dbReference type="PROSITE" id="PS50192"/>
    </source>
</evidence>
<dbReference type="GO" id="GO:0006886">
    <property type="term" value="P:intracellular protein transport"/>
    <property type="evidence" value="ECO:0007669"/>
    <property type="project" value="InterPro"/>
</dbReference>
<dbReference type="CDD" id="cd15840">
    <property type="entry name" value="SNARE_Qa"/>
    <property type="match status" value="1"/>
</dbReference>